<dbReference type="InterPro" id="IPR040307">
    <property type="entry name" value="Ribosomal_cL37"/>
</dbReference>
<dbReference type="EMBL" id="KN439807">
    <property type="protein sequence ID" value="KHG27076.1"/>
    <property type="molecule type" value="Genomic_DNA"/>
</dbReference>
<dbReference type="GO" id="GO:0009535">
    <property type="term" value="C:chloroplast thylakoid membrane"/>
    <property type="evidence" value="ECO:0007669"/>
    <property type="project" value="TreeGrafter"/>
</dbReference>
<keyword evidence="2" id="KW-1185">Reference proteome</keyword>
<dbReference type="AlphaFoldDB" id="A0A0B0PUJ0"/>
<proteinExistence type="predicted"/>
<dbReference type="Proteomes" id="UP000032142">
    <property type="component" value="Unassembled WGS sequence"/>
</dbReference>
<evidence type="ECO:0000313" key="2">
    <source>
        <dbReference type="Proteomes" id="UP000032142"/>
    </source>
</evidence>
<organism evidence="1 2">
    <name type="scientific">Gossypium arboreum</name>
    <name type="common">Tree cotton</name>
    <name type="synonym">Gossypium nanking</name>
    <dbReference type="NCBI Taxonomy" id="29729"/>
    <lineage>
        <taxon>Eukaryota</taxon>
        <taxon>Viridiplantae</taxon>
        <taxon>Streptophyta</taxon>
        <taxon>Embryophyta</taxon>
        <taxon>Tracheophyta</taxon>
        <taxon>Spermatophyta</taxon>
        <taxon>Magnoliopsida</taxon>
        <taxon>eudicotyledons</taxon>
        <taxon>Gunneridae</taxon>
        <taxon>Pentapetalae</taxon>
        <taxon>rosids</taxon>
        <taxon>malvids</taxon>
        <taxon>Malvales</taxon>
        <taxon>Malvaceae</taxon>
        <taxon>Malvoideae</taxon>
        <taxon>Gossypium</taxon>
    </lineage>
</organism>
<name>A0A0B0PUJ0_GOSAR</name>
<protein>
    <submittedName>
        <fullName evidence="1">50S ribosomal 5 alpha, chloroplastic</fullName>
    </submittedName>
</protein>
<dbReference type="PANTHER" id="PTHR34678:SF1">
    <property type="entry name" value="LARGE RIBOSOMAL SUBUNIT PROTEIN CL37"/>
    <property type="match status" value="1"/>
</dbReference>
<sequence length="142" mass="16119">MALLTFNPLTCLSSSPVRSCSTSLPIVVLPISRLRVNRIDDHCSKCSIGTQFVPSKKRSVMTVKASSASTDGEEQVPAESKKEDLPVGQLPLESKMQQMAEQKMKMKMAKKIRLRRKRLVRKRKLRKKGRWPPSKMKKLKNV</sequence>
<dbReference type="KEGG" id="gab:108466454"/>
<accession>A0A0B0PUJ0</accession>
<dbReference type="PANTHER" id="PTHR34678">
    <property type="entry name" value="50S RIBOSOMAL PROTEIN 5, CHLOROPLASTIC"/>
    <property type="match status" value="1"/>
</dbReference>
<evidence type="ECO:0000313" key="1">
    <source>
        <dbReference type="EMBL" id="KHG27076.1"/>
    </source>
</evidence>
<dbReference type="OMA" id="YANYHIQ"/>
<reference evidence="2" key="1">
    <citation type="submission" date="2014-09" db="EMBL/GenBank/DDBJ databases">
        <authorList>
            <person name="Mudge J."/>
            <person name="Ramaraj T."/>
            <person name="Lindquist I.E."/>
            <person name="Bharti A.K."/>
            <person name="Sundararajan A."/>
            <person name="Cameron C.T."/>
            <person name="Woodward J.E."/>
            <person name="May G.D."/>
            <person name="Brubaker C."/>
            <person name="Broadhvest J."/>
            <person name="Wilkins T.A."/>
        </authorList>
    </citation>
    <scope>NUCLEOTIDE SEQUENCE</scope>
    <source>
        <strain evidence="2">cv. AKA8401</strain>
    </source>
</reference>
<dbReference type="OrthoDB" id="782293at2759"/>
<gene>
    <name evidence="1" type="ORF">F383_02630</name>
</gene>
<dbReference type="GO" id="GO:0032544">
    <property type="term" value="P:plastid translation"/>
    <property type="evidence" value="ECO:0007669"/>
    <property type="project" value="TreeGrafter"/>
</dbReference>